<proteinExistence type="predicted"/>
<dbReference type="EMBL" id="JANURM010000013">
    <property type="protein sequence ID" value="MDL0089471.1"/>
    <property type="molecule type" value="Genomic_DNA"/>
</dbReference>
<dbReference type="SUPFAM" id="SSF48557">
    <property type="entry name" value="L-aspartase-like"/>
    <property type="match status" value="1"/>
</dbReference>
<gene>
    <name evidence="3" type="ORF">NYG85_08890</name>
</gene>
<evidence type="ECO:0000256" key="1">
    <source>
        <dbReference type="ARBA" id="ARBA00023239"/>
    </source>
</evidence>
<comment type="caution">
    <text evidence="3">The sequence shown here is derived from an EMBL/GenBank/DDBJ whole genome shotgun (WGS) entry which is preliminary data.</text>
</comment>
<reference evidence="3" key="2">
    <citation type="journal article" date="2023" name="Microorganisms">
        <title>Isolation and Genomic Characteristics of Cat-Borne Campylobacter felis sp. nov. and Sheep-Borne Campylobacter ovis sp. nov.</title>
        <authorList>
            <person name="Wang H."/>
            <person name="Li Y."/>
            <person name="Gu Y."/>
            <person name="Zhou G."/>
            <person name="Chen X."/>
            <person name="Zhang X."/>
            <person name="Shao Z."/>
            <person name="Zhang J."/>
            <person name="Zhang M."/>
        </authorList>
    </citation>
    <scope>NUCLEOTIDE SEQUENCE</scope>
    <source>
        <strain evidence="3">PS10</strain>
    </source>
</reference>
<reference evidence="3" key="1">
    <citation type="submission" date="2022-08" db="EMBL/GenBank/DDBJ databases">
        <authorList>
            <person name="Wang H."/>
        </authorList>
    </citation>
    <scope>NUCLEOTIDE SEQUENCE</scope>
    <source>
        <strain evidence="3">PS10</strain>
    </source>
</reference>
<keyword evidence="1 3" id="KW-0456">Lyase</keyword>
<dbReference type="Pfam" id="PF00206">
    <property type="entry name" value="Lyase_1"/>
    <property type="match status" value="1"/>
</dbReference>
<dbReference type="PANTHER" id="PTHR43172">
    <property type="entry name" value="ADENYLOSUCCINATE LYASE"/>
    <property type="match status" value="1"/>
</dbReference>
<dbReference type="InterPro" id="IPR008948">
    <property type="entry name" value="L-Aspartase-like"/>
</dbReference>
<dbReference type="InterPro" id="IPR022761">
    <property type="entry name" value="Fumarate_lyase_N"/>
</dbReference>
<dbReference type="PANTHER" id="PTHR43172:SF1">
    <property type="entry name" value="ADENYLOSUCCINATE LYASE"/>
    <property type="match status" value="1"/>
</dbReference>
<name>A0ABT7HRD6_9BACT</name>
<dbReference type="RefSeq" id="WP_284938146.1">
    <property type="nucleotide sequence ID" value="NZ_JANURM010000013.1"/>
</dbReference>
<accession>A0ABT7HRD6</accession>
<dbReference type="GO" id="GO:0016829">
    <property type="term" value="F:lyase activity"/>
    <property type="evidence" value="ECO:0007669"/>
    <property type="project" value="UniProtKB-KW"/>
</dbReference>
<dbReference type="InterPro" id="IPR000362">
    <property type="entry name" value="Fumarate_lyase_fam"/>
</dbReference>
<evidence type="ECO:0000313" key="4">
    <source>
        <dbReference type="Proteomes" id="UP001173801"/>
    </source>
</evidence>
<protein>
    <submittedName>
        <fullName evidence="3">Lyase family protein</fullName>
    </submittedName>
</protein>
<dbReference type="PRINTS" id="PR00149">
    <property type="entry name" value="FUMRATELYASE"/>
</dbReference>
<feature type="domain" description="Fumarate lyase N-terminal" evidence="2">
    <location>
        <begin position="2"/>
        <end position="166"/>
    </location>
</feature>
<sequence>MHWGATSQDIMDNGLVLQIREAHALLVKLLTKTYHECLRFSDKYKSTVMAGRTHVIHALPITFGFKTAMWAQEIKRSLERLDKIKPHLFVGQLSGAVGTLASQEGKGFEMQRLMMQDLGLNVPVISWHPSRDHIAEFVLLEAIIAGTIGRIAREILSLQRTEICELKSHFLWVRSVVQQCHTNEIRKFVKVSSL</sequence>
<evidence type="ECO:0000259" key="2">
    <source>
        <dbReference type="Pfam" id="PF00206"/>
    </source>
</evidence>
<organism evidence="3 4">
    <name type="scientific">Campylobacter gastrosuis</name>
    <dbReference type="NCBI Taxonomy" id="2974576"/>
    <lineage>
        <taxon>Bacteria</taxon>
        <taxon>Pseudomonadati</taxon>
        <taxon>Campylobacterota</taxon>
        <taxon>Epsilonproteobacteria</taxon>
        <taxon>Campylobacterales</taxon>
        <taxon>Campylobacteraceae</taxon>
        <taxon>Campylobacter</taxon>
    </lineage>
</organism>
<dbReference type="Gene3D" id="1.20.200.10">
    <property type="entry name" value="Fumarase/aspartase (Central domain)"/>
    <property type="match status" value="1"/>
</dbReference>
<keyword evidence="4" id="KW-1185">Reference proteome</keyword>
<evidence type="ECO:0000313" key="3">
    <source>
        <dbReference type="EMBL" id="MDL0089471.1"/>
    </source>
</evidence>
<dbReference type="PRINTS" id="PR00145">
    <property type="entry name" value="ARGSUCLYASE"/>
</dbReference>
<dbReference type="Proteomes" id="UP001173801">
    <property type="component" value="Unassembled WGS sequence"/>
</dbReference>